<dbReference type="PANTHER" id="PTHR12149">
    <property type="entry name" value="FRUCTOSAMINE 3 KINASE-RELATED PROTEIN"/>
    <property type="match status" value="1"/>
</dbReference>
<dbReference type="EMBL" id="UOFN01000045">
    <property type="protein sequence ID" value="VAW74995.1"/>
    <property type="molecule type" value="Genomic_DNA"/>
</dbReference>
<dbReference type="SUPFAM" id="SSF56112">
    <property type="entry name" value="Protein kinase-like (PK-like)"/>
    <property type="match status" value="1"/>
</dbReference>
<gene>
    <name evidence="1" type="ORF">MNBD_GAMMA15-2247</name>
</gene>
<organism evidence="1">
    <name type="scientific">hydrothermal vent metagenome</name>
    <dbReference type="NCBI Taxonomy" id="652676"/>
    <lineage>
        <taxon>unclassified sequences</taxon>
        <taxon>metagenomes</taxon>
        <taxon>ecological metagenomes</taxon>
    </lineage>
</organism>
<dbReference type="PIRSF" id="PIRSF006221">
    <property type="entry name" value="Ketosamine-3-kinase"/>
    <property type="match status" value="1"/>
</dbReference>
<dbReference type="Gene3D" id="3.90.1200.10">
    <property type="match status" value="1"/>
</dbReference>
<dbReference type="Gene3D" id="3.30.200.20">
    <property type="entry name" value="Phosphorylase Kinase, domain 1"/>
    <property type="match status" value="1"/>
</dbReference>
<dbReference type="InterPro" id="IPR016477">
    <property type="entry name" value="Fructo-/Ketosamine-3-kinase"/>
</dbReference>
<sequence length="291" mass="32304">MSVWTAIRSQLESCCGSGNFADPVAVGGGSINESYCLQGEDRSFFVKLNRADLLEMFEAEAEGLQALRQSGALRVPEPLAWGVAEAQAYLVMEYLPVGGTGSAAKLGEGLAALHRHTSDRFGWHRDNTIGSTPQRNTQAKNWMEFWAEQRLGFQLNLALEAGADRELEEIGGELIEWLPAFMDGREPEASLLHGDLWCGNYAFTQEGEPSIFDPAVYYGDRETDMAMTELFGGFGADFYAAYNNDWPLDAGYSTRKTLYNLYHILNHYNLFGGSYLSQAQSMMGRLLSEVR</sequence>
<keyword evidence="1" id="KW-0418">Kinase</keyword>
<proteinExistence type="predicted"/>
<reference evidence="1" key="1">
    <citation type="submission" date="2018-06" db="EMBL/GenBank/DDBJ databases">
        <authorList>
            <person name="Zhirakovskaya E."/>
        </authorList>
    </citation>
    <scope>NUCLEOTIDE SEQUENCE</scope>
</reference>
<accession>A0A3B0Y2T2</accession>
<name>A0A3B0Y2T2_9ZZZZ</name>
<dbReference type="GO" id="GO:0016301">
    <property type="term" value="F:kinase activity"/>
    <property type="evidence" value="ECO:0007669"/>
    <property type="project" value="UniProtKB-KW"/>
</dbReference>
<protein>
    <submittedName>
        <fullName evidence="1">Ribulosamine/erythrulosamine 3-kinase potentially involved in protein deglycation</fullName>
    </submittedName>
</protein>
<dbReference type="Pfam" id="PF03881">
    <property type="entry name" value="Fructosamin_kin"/>
    <property type="match status" value="1"/>
</dbReference>
<dbReference type="PANTHER" id="PTHR12149:SF8">
    <property type="entry name" value="PROTEIN-RIBULOSAMINE 3-KINASE"/>
    <property type="match status" value="1"/>
</dbReference>
<keyword evidence="1" id="KW-0808">Transferase</keyword>
<dbReference type="AlphaFoldDB" id="A0A3B0Y2T2"/>
<dbReference type="InterPro" id="IPR011009">
    <property type="entry name" value="Kinase-like_dom_sf"/>
</dbReference>
<evidence type="ECO:0000313" key="1">
    <source>
        <dbReference type="EMBL" id="VAW74995.1"/>
    </source>
</evidence>